<dbReference type="PROSITE" id="PS50097">
    <property type="entry name" value="BTB"/>
    <property type="match status" value="1"/>
</dbReference>
<dbReference type="AlphaFoldDB" id="A0AA37LRQ4"/>
<dbReference type="InterPro" id="IPR011333">
    <property type="entry name" value="SKP1/BTB/POZ_sf"/>
</dbReference>
<dbReference type="SUPFAM" id="SSF54695">
    <property type="entry name" value="POZ domain"/>
    <property type="match status" value="1"/>
</dbReference>
<dbReference type="InterPro" id="IPR000210">
    <property type="entry name" value="BTB/POZ_dom"/>
</dbReference>
<dbReference type="EMBL" id="BPPX01000010">
    <property type="protein sequence ID" value="GJC82960.1"/>
    <property type="molecule type" value="Genomic_DNA"/>
</dbReference>
<evidence type="ECO:0000313" key="2">
    <source>
        <dbReference type="EMBL" id="GJC82960.1"/>
    </source>
</evidence>
<reference evidence="2 3" key="1">
    <citation type="submission" date="2021-07" db="EMBL/GenBank/DDBJ databases">
        <title>Genome data of Colletotrichum spaethianum.</title>
        <authorList>
            <person name="Utami Y.D."/>
            <person name="Hiruma K."/>
        </authorList>
    </citation>
    <scope>NUCLEOTIDE SEQUENCE [LARGE SCALE GENOMIC DNA]</scope>
    <source>
        <strain evidence="2 3">MAFF 242679</strain>
    </source>
</reference>
<comment type="caution">
    <text evidence="2">The sequence shown here is derived from an EMBL/GenBank/DDBJ whole genome shotgun (WGS) entry which is preliminary data.</text>
</comment>
<protein>
    <submittedName>
        <fullName evidence="2">Kelch-like protein 17</fullName>
    </submittedName>
</protein>
<feature type="domain" description="BTB" evidence="1">
    <location>
        <begin position="17"/>
        <end position="84"/>
    </location>
</feature>
<dbReference type="SMART" id="SM00225">
    <property type="entry name" value="BTB"/>
    <property type="match status" value="1"/>
</dbReference>
<accession>A0AA37LRQ4</accession>
<dbReference type="PANTHER" id="PTHR24413">
    <property type="entry name" value="SPECKLE-TYPE POZ PROTEIN"/>
    <property type="match status" value="1"/>
</dbReference>
<dbReference type="CDD" id="cd18186">
    <property type="entry name" value="BTB_POZ_ZBTB_KLHL-like"/>
    <property type="match status" value="1"/>
</dbReference>
<gene>
    <name evidence="2" type="ORF">ColLi_05798</name>
</gene>
<organism evidence="2 3">
    <name type="scientific">Colletotrichum liriopes</name>
    <dbReference type="NCBI Taxonomy" id="708192"/>
    <lineage>
        <taxon>Eukaryota</taxon>
        <taxon>Fungi</taxon>
        <taxon>Dikarya</taxon>
        <taxon>Ascomycota</taxon>
        <taxon>Pezizomycotina</taxon>
        <taxon>Sordariomycetes</taxon>
        <taxon>Hypocreomycetidae</taxon>
        <taxon>Glomerellales</taxon>
        <taxon>Glomerellaceae</taxon>
        <taxon>Colletotrichum</taxon>
        <taxon>Colletotrichum spaethianum species complex</taxon>
    </lineage>
</organism>
<evidence type="ECO:0000313" key="3">
    <source>
        <dbReference type="Proteomes" id="UP001055172"/>
    </source>
</evidence>
<sequence length="229" mass="26145">MEYIPNARWLLETGKLSDFTIICKRAEIRVHKVVLYAHSGYFAALLDSNMKEAREGVVTFNDIDPEPMNHLVDIFYSGSQEFSFAPSDLRSNVNVWILADRLQARQAMRKIESRLKDHFKLYENKEVGAQANYLDMVFSHPACSVSAIGSVFAEAAWVVLIETKDVELRSSIINSFAKHNQLAWEVLMWSWIYGRIAYDDGCAAGMLFDSTVAENLRWRYITASFTEAP</sequence>
<proteinExistence type="predicted"/>
<evidence type="ECO:0000259" key="1">
    <source>
        <dbReference type="PROSITE" id="PS50097"/>
    </source>
</evidence>
<dbReference type="Pfam" id="PF00651">
    <property type="entry name" value="BTB"/>
    <property type="match status" value="1"/>
</dbReference>
<dbReference type="Gene3D" id="3.30.710.10">
    <property type="entry name" value="Potassium Channel Kv1.1, Chain A"/>
    <property type="match status" value="1"/>
</dbReference>
<keyword evidence="3" id="KW-1185">Reference proteome</keyword>
<name>A0AA37LRQ4_9PEZI</name>
<dbReference type="Proteomes" id="UP001055172">
    <property type="component" value="Unassembled WGS sequence"/>
</dbReference>